<keyword evidence="7" id="KW-0732">Signal</keyword>
<comment type="subcellular location">
    <subcellularLocation>
        <location evidence="1">Cell membrane</location>
    </subcellularLocation>
</comment>
<evidence type="ECO:0000256" key="3">
    <source>
        <dbReference type="ARBA" id="ARBA00022475"/>
    </source>
</evidence>
<accession>A0ABR7KUH1</accession>
<keyword evidence="3" id="KW-1003">Cell membrane</keyword>
<comment type="similarity">
    <text evidence="2">Belongs to the MmpS family.</text>
</comment>
<keyword evidence="5" id="KW-1133">Transmembrane helix</keyword>
<reference evidence="8 9" key="1">
    <citation type="submission" date="2020-08" db="EMBL/GenBank/DDBJ databases">
        <authorList>
            <person name="Sun Q."/>
            <person name="Inoue M."/>
        </authorList>
    </citation>
    <scope>NUCLEOTIDE SEQUENCE [LARGE SCALE GENOMIC DNA]</scope>
    <source>
        <strain evidence="8 9">CCM 8938</strain>
    </source>
</reference>
<gene>
    <name evidence="8" type="ORF">H7U22_14825</name>
</gene>
<comment type="caution">
    <text evidence="8">The sequence shown here is derived from an EMBL/GenBank/DDBJ whole genome shotgun (WGS) entry which is preliminary data.</text>
</comment>
<evidence type="ECO:0000256" key="1">
    <source>
        <dbReference type="ARBA" id="ARBA00004236"/>
    </source>
</evidence>
<proteinExistence type="inferred from homology"/>
<evidence type="ECO:0000256" key="6">
    <source>
        <dbReference type="ARBA" id="ARBA00023136"/>
    </source>
</evidence>
<feature type="chain" id="PRO_5045872683" evidence="7">
    <location>
        <begin position="20"/>
        <end position="128"/>
    </location>
</feature>
<evidence type="ECO:0000256" key="4">
    <source>
        <dbReference type="ARBA" id="ARBA00022692"/>
    </source>
</evidence>
<sequence length="128" mass="14304">MKNSIVCLLLMLVMSSCNMSLYLNKKGVIDVPKKESYQVTYKTSLRSSIVAKISYTDESDRIQKVDNVTGDWEKTVTLKAGKHVKIKIVATGDVKVPTDFKVLVDGKIISEHTLNGKKSKFSFSFDLP</sequence>
<protein>
    <submittedName>
        <fullName evidence="8">Uncharacterized protein</fullName>
    </submittedName>
</protein>
<evidence type="ECO:0000313" key="8">
    <source>
        <dbReference type="EMBL" id="MBC6111696.1"/>
    </source>
</evidence>
<keyword evidence="6" id="KW-0472">Membrane</keyword>
<name>A0ABR7KUH1_9SPHI</name>
<dbReference type="Proteomes" id="UP000652755">
    <property type="component" value="Unassembled WGS sequence"/>
</dbReference>
<dbReference type="InterPro" id="IPR008693">
    <property type="entry name" value="MmpS"/>
</dbReference>
<dbReference type="RefSeq" id="WP_187072124.1">
    <property type="nucleotide sequence ID" value="NZ_JACRYL010000012.1"/>
</dbReference>
<dbReference type="Gene3D" id="2.60.40.2880">
    <property type="entry name" value="MmpS1-5, C-terminal soluble domain"/>
    <property type="match status" value="1"/>
</dbReference>
<dbReference type="EMBL" id="JACRYL010000012">
    <property type="protein sequence ID" value="MBC6111696.1"/>
    <property type="molecule type" value="Genomic_DNA"/>
</dbReference>
<evidence type="ECO:0000313" key="9">
    <source>
        <dbReference type="Proteomes" id="UP000652755"/>
    </source>
</evidence>
<keyword evidence="4" id="KW-0812">Transmembrane</keyword>
<evidence type="ECO:0000256" key="5">
    <source>
        <dbReference type="ARBA" id="ARBA00022989"/>
    </source>
</evidence>
<keyword evidence="9" id="KW-1185">Reference proteome</keyword>
<evidence type="ECO:0000256" key="2">
    <source>
        <dbReference type="ARBA" id="ARBA00007531"/>
    </source>
</evidence>
<evidence type="ECO:0000256" key="7">
    <source>
        <dbReference type="SAM" id="SignalP"/>
    </source>
</evidence>
<organism evidence="8 9">
    <name type="scientific">Pedobacter fastidiosus</name>
    <dbReference type="NCBI Taxonomy" id="2765361"/>
    <lineage>
        <taxon>Bacteria</taxon>
        <taxon>Pseudomonadati</taxon>
        <taxon>Bacteroidota</taxon>
        <taxon>Sphingobacteriia</taxon>
        <taxon>Sphingobacteriales</taxon>
        <taxon>Sphingobacteriaceae</taxon>
        <taxon>Pedobacter</taxon>
    </lineage>
</organism>
<dbReference type="InterPro" id="IPR038468">
    <property type="entry name" value="MmpS_C"/>
</dbReference>
<dbReference type="PROSITE" id="PS51257">
    <property type="entry name" value="PROKAR_LIPOPROTEIN"/>
    <property type="match status" value="1"/>
</dbReference>
<feature type="signal peptide" evidence="7">
    <location>
        <begin position="1"/>
        <end position="19"/>
    </location>
</feature>
<dbReference type="Pfam" id="PF05423">
    <property type="entry name" value="Mycobact_memb"/>
    <property type="match status" value="1"/>
</dbReference>